<evidence type="ECO:0000313" key="2">
    <source>
        <dbReference type="EMBL" id="GGB32130.1"/>
    </source>
</evidence>
<dbReference type="Gene3D" id="3.30.1460.10">
    <property type="match status" value="1"/>
</dbReference>
<feature type="compositionally biased region" description="Polar residues" evidence="1">
    <location>
        <begin position="203"/>
        <end position="214"/>
    </location>
</feature>
<dbReference type="SUPFAM" id="SSF69635">
    <property type="entry name" value="Type III secretory system chaperone-like"/>
    <property type="match status" value="1"/>
</dbReference>
<protein>
    <recommendedName>
        <fullName evidence="4">Sensory transduction regulator</fullName>
    </recommendedName>
</protein>
<reference evidence="2" key="2">
    <citation type="submission" date="2020-09" db="EMBL/GenBank/DDBJ databases">
        <authorList>
            <person name="Sun Q."/>
            <person name="Zhou Y."/>
        </authorList>
    </citation>
    <scope>NUCLEOTIDE SEQUENCE</scope>
    <source>
        <strain evidence="2">CGMCC 1.12827</strain>
    </source>
</reference>
<name>A0A916WTV3_9ACTN</name>
<feature type="region of interest" description="Disordered" evidence="1">
    <location>
        <begin position="1"/>
        <end position="21"/>
    </location>
</feature>
<feature type="region of interest" description="Disordered" evidence="1">
    <location>
        <begin position="193"/>
        <end position="243"/>
    </location>
</feature>
<dbReference type="AlphaFoldDB" id="A0A916WTV3"/>
<keyword evidence="3" id="KW-1185">Reference proteome</keyword>
<reference evidence="2" key="1">
    <citation type="journal article" date="2014" name="Int. J. Syst. Evol. Microbiol.">
        <title>Complete genome sequence of Corynebacterium casei LMG S-19264T (=DSM 44701T), isolated from a smear-ripened cheese.</title>
        <authorList>
            <consortium name="US DOE Joint Genome Institute (JGI-PGF)"/>
            <person name="Walter F."/>
            <person name="Albersmeier A."/>
            <person name="Kalinowski J."/>
            <person name="Ruckert C."/>
        </authorList>
    </citation>
    <scope>NUCLEOTIDE SEQUENCE</scope>
    <source>
        <strain evidence="2">CGMCC 1.12827</strain>
    </source>
</reference>
<accession>A0A916WTV3</accession>
<organism evidence="2 3">
    <name type="scientific">Gordonia jinhuaensis</name>
    <dbReference type="NCBI Taxonomy" id="1517702"/>
    <lineage>
        <taxon>Bacteria</taxon>
        <taxon>Bacillati</taxon>
        <taxon>Actinomycetota</taxon>
        <taxon>Actinomycetes</taxon>
        <taxon>Mycobacteriales</taxon>
        <taxon>Gordoniaceae</taxon>
        <taxon>Gordonia</taxon>
    </lineage>
</organism>
<proteinExistence type="predicted"/>
<evidence type="ECO:0000256" key="1">
    <source>
        <dbReference type="SAM" id="MobiDB-lite"/>
    </source>
</evidence>
<dbReference type="Pfam" id="PF10722">
    <property type="entry name" value="YbjN"/>
    <property type="match status" value="1"/>
</dbReference>
<dbReference type="InterPro" id="IPR019660">
    <property type="entry name" value="Put_sensory_transdc_reg_YbjN"/>
</dbReference>
<evidence type="ECO:0000313" key="3">
    <source>
        <dbReference type="Proteomes" id="UP000621454"/>
    </source>
</evidence>
<feature type="compositionally biased region" description="Low complexity" evidence="1">
    <location>
        <begin position="1"/>
        <end position="20"/>
    </location>
</feature>
<gene>
    <name evidence="2" type="ORF">GCM10011489_20410</name>
</gene>
<evidence type="ECO:0008006" key="4">
    <source>
        <dbReference type="Google" id="ProtNLM"/>
    </source>
</evidence>
<comment type="caution">
    <text evidence="2">The sequence shown here is derived from an EMBL/GenBank/DDBJ whole genome shotgun (WGS) entry which is preliminary data.</text>
</comment>
<feature type="compositionally biased region" description="Polar residues" evidence="1">
    <location>
        <begin position="223"/>
        <end position="233"/>
    </location>
</feature>
<sequence length="243" mass="26234">MSDNNSSGTNSSDNTSGGSTRAVSVVELSDRIQSVLRDRGITFSLKESGGSESEHIVLELPGERKLKTTVLLTVSKPGVRVEAFVCRHPDENFEGVYRFLLKRNRRMYGVAYTIDNIADIYLVGRMSAESVSADELDRVLGQVLEAADGDFNTILEIGFLTSIRREWAWRSSRGESLRNLLAFEHLIDLETMPSKGEPIPSQYAPTRTADSSSPDAGAGVASVNDSGGTSDVSVTDLAGSPGE</sequence>
<dbReference type="Proteomes" id="UP000621454">
    <property type="component" value="Unassembled WGS sequence"/>
</dbReference>
<dbReference type="EMBL" id="BMGC01000012">
    <property type="protein sequence ID" value="GGB32130.1"/>
    <property type="molecule type" value="Genomic_DNA"/>
</dbReference>